<evidence type="ECO:0000313" key="1">
    <source>
        <dbReference type="EMBL" id="KAL0192235.1"/>
    </source>
</evidence>
<evidence type="ECO:0000313" key="2">
    <source>
        <dbReference type="Proteomes" id="UP001529510"/>
    </source>
</evidence>
<protein>
    <submittedName>
        <fullName evidence="1">Uncharacterized protein</fullName>
    </submittedName>
</protein>
<reference evidence="1 2" key="1">
    <citation type="submission" date="2024-05" db="EMBL/GenBank/DDBJ databases">
        <title>Genome sequencing and assembly of Indian major carp, Cirrhinus mrigala (Hamilton, 1822).</title>
        <authorList>
            <person name="Mohindra V."/>
            <person name="Chowdhury L.M."/>
            <person name="Lal K."/>
            <person name="Jena J.K."/>
        </authorList>
    </citation>
    <scope>NUCLEOTIDE SEQUENCE [LARGE SCALE GENOMIC DNA]</scope>
    <source>
        <strain evidence="1">CM1030</strain>
        <tissue evidence="1">Blood</tissue>
    </source>
</reference>
<dbReference type="EMBL" id="JAMKFB020000005">
    <property type="protein sequence ID" value="KAL0192235.1"/>
    <property type="molecule type" value="Genomic_DNA"/>
</dbReference>
<gene>
    <name evidence="1" type="ORF">M9458_010531</name>
</gene>
<organism evidence="1 2">
    <name type="scientific">Cirrhinus mrigala</name>
    <name type="common">Mrigala</name>
    <dbReference type="NCBI Taxonomy" id="683832"/>
    <lineage>
        <taxon>Eukaryota</taxon>
        <taxon>Metazoa</taxon>
        <taxon>Chordata</taxon>
        <taxon>Craniata</taxon>
        <taxon>Vertebrata</taxon>
        <taxon>Euteleostomi</taxon>
        <taxon>Actinopterygii</taxon>
        <taxon>Neopterygii</taxon>
        <taxon>Teleostei</taxon>
        <taxon>Ostariophysi</taxon>
        <taxon>Cypriniformes</taxon>
        <taxon>Cyprinidae</taxon>
        <taxon>Labeoninae</taxon>
        <taxon>Labeonini</taxon>
        <taxon>Cirrhinus</taxon>
    </lineage>
</organism>
<sequence>MDASEPCHLYDTTDQHNKQAGVQKHTILPENQDAKTPSCTLSHGSQCDSCQHETVLIIPSAKAASSLIFFVHSSTEALSADRPLFALVNDDQNRYRQVRRQTSGCDMHLDRI</sequence>
<dbReference type="AlphaFoldDB" id="A0ABD0R2H1"/>
<accession>A0ABD0R2H1</accession>
<comment type="caution">
    <text evidence="1">The sequence shown here is derived from an EMBL/GenBank/DDBJ whole genome shotgun (WGS) entry which is preliminary data.</text>
</comment>
<proteinExistence type="predicted"/>
<feature type="non-terminal residue" evidence="1">
    <location>
        <position position="112"/>
    </location>
</feature>
<name>A0ABD0R2H1_CIRMR</name>
<dbReference type="Proteomes" id="UP001529510">
    <property type="component" value="Unassembled WGS sequence"/>
</dbReference>
<keyword evidence="2" id="KW-1185">Reference proteome</keyword>